<dbReference type="EMBL" id="JBHTHZ010000003">
    <property type="protein sequence ID" value="MFD0793295.1"/>
    <property type="molecule type" value="Genomic_DNA"/>
</dbReference>
<proteinExistence type="predicted"/>
<keyword evidence="1" id="KW-0732">Signal</keyword>
<evidence type="ECO:0000313" key="3">
    <source>
        <dbReference type="Proteomes" id="UP001597010"/>
    </source>
</evidence>
<gene>
    <name evidence="2" type="ORF">ACFQZX_06670</name>
</gene>
<reference evidence="3" key="1">
    <citation type="journal article" date="2019" name="Int. J. Syst. Evol. Microbiol.">
        <title>The Global Catalogue of Microorganisms (GCM) 10K type strain sequencing project: providing services to taxonomists for standard genome sequencing and annotation.</title>
        <authorList>
            <consortium name="The Broad Institute Genomics Platform"/>
            <consortium name="The Broad Institute Genome Sequencing Center for Infectious Disease"/>
            <person name="Wu L."/>
            <person name="Ma J."/>
        </authorList>
    </citation>
    <scope>NUCLEOTIDE SEQUENCE [LARGE SCALE GENOMIC DNA]</scope>
    <source>
        <strain evidence="3">CCUG 61484</strain>
    </source>
</reference>
<dbReference type="PROSITE" id="PS51257">
    <property type="entry name" value="PROKAR_LIPOPROTEIN"/>
    <property type="match status" value="1"/>
</dbReference>
<comment type="caution">
    <text evidence="2">The sequence shown here is derived from an EMBL/GenBank/DDBJ whole genome shotgun (WGS) entry which is preliminary data.</text>
</comment>
<dbReference type="RefSeq" id="WP_377112891.1">
    <property type="nucleotide sequence ID" value="NZ_JBHTHZ010000003.1"/>
</dbReference>
<feature type="chain" id="PRO_5046951140" description="Lipoprotein" evidence="1">
    <location>
        <begin position="21"/>
        <end position="176"/>
    </location>
</feature>
<keyword evidence="3" id="KW-1185">Reference proteome</keyword>
<organism evidence="2 3">
    <name type="scientific">Mucilaginibacter litoreus</name>
    <dbReference type="NCBI Taxonomy" id="1048221"/>
    <lineage>
        <taxon>Bacteria</taxon>
        <taxon>Pseudomonadati</taxon>
        <taxon>Bacteroidota</taxon>
        <taxon>Sphingobacteriia</taxon>
        <taxon>Sphingobacteriales</taxon>
        <taxon>Sphingobacteriaceae</taxon>
        <taxon>Mucilaginibacter</taxon>
    </lineage>
</organism>
<evidence type="ECO:0000313" key="2">
    <source>
        <dbReference type="EMBL" id="MFD0793295.1"/>
    </source>
</evidence>
<name>A0ABW3AR12_9SPHI</name>
<accession>A0ABW3AR12</accession>
<evidence type="ECO:0000256" key="1">
    <source>
        <dbReference type="SAM" id="SignalP"/>
    </source>
</evidence>
<evidence type="ECO:0008006" key="4">
    <source>
        <dbReference type="Google" id="ProtNLM"/>
    </source>
</evidence>
<feature type="signal peptide" evidence="1">
    <location>
        <begin position="1"/>
        <end position="20"/>
    </location>
</feature>
<protein>
    <recommendedName>
        <fullName evidence="4">Lipoprotein</fullName>
    </recommendedName>
</protein>
<sequence>MMKTLIKSAFTVLFISIFVAGCKLDPPVYPEGTVINIPGSNNGNNSGDTDVIGLPIGAVGAVKVQVDGGDIMTYDGSASFNVTAPDATSATGSIAVQALKGIEPIILSIEASTAGTQDLAFLGFSVYSTVNGPDVEKGKVQITLLNATEIQGSFKTNVTDLQNQPHQVIGSFNIKK</sequence>
<dbReference type="Proteomes" id="UP001597010">
    <property type="component" value="Unassembled WGS sequence"/>
</dbReference>